<dbReference type="Proteomes" id="UP001385951">
    <property type="component" value="Unassembled WGS sequence"/>
</dbReference>
<feature type="region of interest" description="Disordered" evidence="4">
    <location>
        <begin position="1"/>
        <end position="97"/>
    </location>
</feature>
<feature type="compositionally biased region" description="Polar residues" evidence="4">
    <location>
        <begin position="23"/>
        <end position="50"/>
    </location>
</feature>
<dbReference type="InterPro" id="IPR050140">
    <property type="entry name" value="SRY-related_HMG-box_TF-like"/>
</dbReference>
<keyword evidence="7" id="KW-1185">Reference proteome</keyword>
<evidence type="ECO:0000313" key="7">
    <source>
        <dbReference type="Proteomes" id="UP001385951"/>
    </source>
</evidence>
<proteinExistence type="predicted"/>
<feature type="compositionally biased region" description="Basic and acidic residues" evidence="4">
    <location>
        <begin position="74"/>
        <end position="83"/>
    </location>
</feature>
<dbReference type="PANTHER" id="PTHR10270:SF161">
    <property type="entry name" value="SEX-DETERMINING REGION Y PROTEIN"/>
    <property type="match status" value="1"/>
</dbReference>
<keyword evidence="2" id="KW-0804">Transcription</keyword>
<feature type="compositionally biased region" description="Basic residues" evidence="4">
    <location>
        <begin position="231"/>
        <end position="244"/>
    </location>
</feature>
<reference evidence="6 7" key="1">
    <citation type="submission" date="2022-09" db="EMBL/GenBank/DDBJ databases">
        <authorList>
            <person name="Palmer J.M."/>
        </authorList>
    </citation>
    <scope>NUCLEOTIDE SEQUENCE [LARGE SCALE GENOMIC DNA]</scope>
    <source>
        <strain evidence="6 7">DSM 7382</strain>
    </source>
</reference>
<feature type="DNA-binding region" description="HMG box" evidence="3">
    <location>
        <begin position="95"/>
        <end position="169"/>
    </location>
</feature>
<dbReference type="SMART" id="SM00398">
    <property type="entry name" value="HMG"/>
    <property type="match status" value="1"/>
</dbReference>
<organism evidence="6 7">
    <name type="scientific">Cerrena zonata</name>
    <dbReference type="NCBI Taxonomy" id="2478898"/>
    <lineage>
        <taxon>Eukaryota</taxon>
        <taxon>Fungi</taxon>
        <taxon>Dikarya</taxon>
        <taxon>Basidiomycota</taxon>
        <taxon>Agaricomycotina</taxon>
        <taxon>Agaricomycetes</taxon>
        <taxon>Polyporales</taxon>
        <taxon>Cerrenaceae</taxon>
        <taxon>Cerrena</taxon>
    </lineage>
</organism>
<dbReference type="GO" id="GO:0000978">
    <property type="term" value="F:RNA polymerase II cis-regulatory region sequence-specific DNA binding"/>
    <property type="evidence" value="ECO:0007669"/>
    <property type="project" value="TreeGrafter"/>
</dbReference>
<accession>A0AAW0GCE1</accession>
<feature type="domain" description="HMG box" evidence="5">
    <location>
        <begin position="95"/>
        <end position="169"/>
    </location>
</feature>
<dbReference type="InterPro" id="IPR036910">
    <property type="entry name" value="HMG_box_dom_sf"/>
</dbReference>
<dbReference type="AlphaFoldDB" id="A0AAW0GCE1"/>
<dbReference type="PROSITE" id="PS50118">
    <property type="entry name" value="HMG_BOX_2"/>
    <property type="match status" value="1"/>
</dbReference>
<evidence type="ECO:0000256" key="3">
    <source>
        <dbReference type="PROSITE-ProRule" id="PRU00267"/>
    </source>
</evidence>
<evidence type="ECO:0000256" key="1">
    <source>
        <dbReference type="ARBA" id="ARBA00023125"/>
    </source>
</evidence>
<name>A0AAW0GCE1_9APHY</name>
<dbReference type="Gene3D" id="1.10.30.10">
    <property type="entry name" value="High mobility group box domain"/>
    <property type="match status" value="1"/>
</dbReference>
<dbReference type="PANTHER" id="PTHR10270">
    <property type="entry name" value="SOX TRANSCRIPTION FACTOR"/>
    <property type="match status" value="1"/>
</dbReference>
<evidence type="ECO:0000259" key="5">
    <source>
        <dbReference type="PROSITE" id="PS50118"/>
    </source>
</evidence>
<dbReference type="Pfam" id="PF00505">
    <property type="entry name" value="HMG_box"/>
    <property type="match status" value="1"/>
</dbReference>
<gene>
    <name evidence="6" type="ORF">QCA50_007509</name>
</gene>
<feature type="region of interest" description="Disordered" evidence="4">
    <location>
        <begin position="205"/>
        <end position="252"/>
    </location>
</feature>
<dbReference type="SUPFAM" id="SSF47095">
    <property type="entry name" value="HMG-box"/>
    <property type="match status" value="1"/>
</dbReference>
<protein>
    <recommendedName>
        <fullName evidence="5">HMG box domain-containing protein</fullName>
    </recommendedName>
</protein>
<dbReference type="InterPro" id="IPR009071">
    <property type="entry name" value="HMG_box_dom"/>
</dbReference>
<evidence type="ECO:0000313" key="6">
    <source>
        <dbReference type="EMBL" id="KAK7688820.1"/>
    </source>
</evidence>
<evidence type="ECO:0000256" key="2">
    <source>
        <dbReference type="ARBA" id="ARBA00023163"/>
    </source>
</evidence>
<evidence type="ECO:0000256" key="4">
    <source>
        <dbReference type="SAM" id="MobiDB-lite"/>
    </source>
</evidence>
<keyword evidence="3" id="KW-0539">Nucleus</keyword>
<sequence>MGPVLGWTSTIGNEEADMPPFSPFQSWDSTPSGTPASSLPLSHPQHTYSPSARPPSHKNASLIPPPIIGTQNRRASDTPTDRRATRKRQHNPNWVPRPLNSFMVFRVEYSRKHAQEQRSADSKTSVAEKTLSKRASEAWSKMSQFDKKVYRDKAGQLKVEHSKLYPDYRYKPRRKRAVHPAQANTTRHQKVMSHMMKHVRAGEFTEEFNSPPEDPVSLASFSPEPQEVPRRVKTPPRSVRRRRSYSLPLSGAPPPSLYPTLRTYHLEPETVTVSRRAVSSTRASSIFMSSGRSSGTCSPYLVDDISSYWASTPTTPSTPDTAIFDSLSFDDGLMSYSGGLSPQNTGSSMMSDMLVRDGLGSIPELTTAPNVPLIQRRQRSNTTSAIPPSPLNLVSSSLANWNGIAAASTSSLPTWGFMHSSPGLEHQTLQADSFTSQAPSSILPNAGNGTLSPGNELGAQHTPRMAEFHTDIHNHYTMQGALVQSTGMVTESFPEYPSTNGGYGVDADLEAYAAGLESLNIMPEAYDILSPPDELNFSDLFHVSP</sequence>
<dbReference type="GO" id="GO:0001228">
    <property type="term" value="F:DNA-binding transcription activator activity, RNA polymerase II-specific"/>
    <property type="evidence" value="ECO:0007669"/>
    <property type="project" value="TreeGrafter"/>
</dbReference>
<dbReference type="GO" id="GO:0030154">
    <property type="term" value="P:cell differentiation"/>
    <property type="evidence" value="ECO:0007669"/>
    <property type="project" value="TreeGrafter"/>
</dbReference>
<keyword evidence="1 3" id="KW-0238">DNA-binding</keyword>
<dbReference type="GO" id="GO:0005634">
    <property type="term" value="C:nucleus"/>
    <property type="evidence" value="ECO:0007669"/>
    <property type="project" value="UniProtKB-UniRule"/>
</dbReference>
<dbReference type="EMBL" id="JASBNA010000009">
    <property type="protein sequence ID" value="KAK7688820.1"/>
    <property type="molecule type" value="Genomic_DNA"/>
</dbReference>
<comment type="caution">
    <text evidence="6">The sequence shown here is derived from an EMBL/GenBank/DDBJ whole genome shotgun (WGS) entry which is preliminary data.</text>
</comment>